<feature type="compositionally biased region" description="Basic and acidic residues" evidence="2">
    <location>
        <begin position="234"/>
        <end position="245"/>
    </location>
</feature>
<keyword evidence="1" id="KW-0175">Coiled coil</keyword>
<dbReference type="Proteomes" id="UP001652700">
    <property type="component" value="Unplaced"/>
</dbReference>
<reference evidence="3" key="1">
    <citation type="submission" date="2025-05" db="UniProtKB">
        <authorList>
            <consortium name="EnsemblMetazoa"/>
        </authorList>
    </citation>
    <scope>IDENTIFICATION</scope>
</reference>
<evidence type="ECO:0000256" key="1">
    <source>
        <dbReference type="SAM" id="Coils"/>
    </source>
</evidence>
<proteinExistence type="predicted"/>
<keyword evidence="4" id="KW-1185">Reference proteome</keyword>
<accession>A0ABM5L9S1</accession>
<dbReference type="GeneID" id="126893246"/>
<organism evidence="3 4">
    <name type="scientific">Diabrotica virgifera virgifera</name>
    <name type="common">western corn rootworm</name>
    <dbReference type="NCBI Taxonomy" id="50390"/>
    <lineage>
        <taxon>Eukaryota</taxon>
        <taxon>Metazoa</taxon>
        <taxon>Ecdysozoa</taxon>
        <taxon>Arthropoda</taxon>
        <taxon>Hexapoda</taxon>
        <taxon>Insecta</taxon>
        <taxon>Pterygota</taxon>
        <taxon>Neoptera</taxon>
        <taxon>Endopterygota</taxon>
        <taxon>Coleoptera</taxon>
        <taxon>Polyphaga</taxon>
        <taxon>Cucujiformia</taxon>
        <taxon>Chrysomeloidea</taxon>
        <taxon>Chrysomelidae</taxon>
        <taxon>Galerucinae</taxon>
        <taxon>Diabroticina</taxon>
        <taxon>Diabroticites</taxon>
        <taxon>Diabrotica</taxon>
    </lineage>
</organism>
<evidence type="ECO:0000256" key="2">
    <source>
        <dbReference type="SAM" id="MobiDB-lite"/>
    </source>
</evidence>
<sequence>MGENENNITIHEVISEIRKNRTEIKNAIEALESRLLIQIADLKKKNNTLEQENQILKKEIEQIKINSNENSIVVFGLHTSVNKLTIQDICLRIFSLVEVEIKPSAINNYYTLGNKYNSPLKIDLVNHWMRRDILKNCFKLKEKKGISIAPVLTKKQQQESKILRQNLFLAKQQNKENSYIKNGKLYVNNQPYTIEDLIDAEEVSTDRLSNSAPSTPKLETDTRVENNPLPGNTEKPKFKPEEKSDLNTTPSSSKNTSKPNTRFQDNKKRNNSTSTSHSIIKK</sequence>
<feature type="region of interest" description="Disordered" evidence="2">
    <location>
        <begin position="204"/>
        <end position="282"/>
    </location>
</feature>
<evidence type="ECO:0000313" key="3">
    <source>
        <dbReference type="EnsemblMetazoa" id="XP_050519189.1"/>
    </source>
</evidence>
<evidence type="ECO:0000313" key="4">
    <source>
        <dbReference type="Proteomes" id="UP001652700"/>
    </source>
</evidence>
<protein>
    <submittedName>
        <fullName evidence="3">Uncharacterized protein</fullName>
    </submittedName>
</protein>
<dbReference type="EnsemblMetazoa" id="XM_050663232.1">
    <property type="protein sequence ID" value="XP_050519189.1"/>
    <property type="gene ID" value="LOC126893246"/>
</dbReference>
<name>A0ABM5L9S1_DIAVI</name>
<dbReference type="RefSeq" id="XP_050519189.1">
    <property type="nucleotide sequence ID" value="XM_050663232.1"/>
</dbReference>
<feature type="coiled-coil region" evidence="1">
    <location>
        <begin position="14"/>
        <end position="66"/>
    </location>
</feature>
<feature type="compositionally biased region" description="Polar residues" evidence="2">
    <location>
        <begin position="271"/>
        <end position="282"/>
    </location>
</feature>
<feature type="compositionally biased region" description="Low complexity" evidence="2">
    <location>
        <begin position="247"/>
        <end position="261"/>
    </location>
</feature>